<protein>
    <recommendedName>
        <fullName evidence="8">Cell wall anchored protein</fullName>
    </recommendedName>
</protein>
<keyword evidence="5" id="KW-0732">Signal</keyword>
<keyword evidence="7" id="KW-1185">Reference proteome</keyword>
<dbReference type="Proteomes" id="UP000193144">
    <property type="component" value="Unassembled WGS sequence"/>
</dbReference>
<feature type="compositionally biased region" description="Polar residues" evidence="3">
    <location>
        <begin position="679"/>
        <end position="697"/>
    </location>
</feature>
<evidence type="ECO:0000256" key="1">
    <source>
        <dbReference type="ARBA" id="ARBA00022737"/>
    </source>
</evidence>
<reference evidence="6 7" key="1">
    <citation type="submission" date="2016-07" db="EMBL/GenBank/DDBJ databases">
        <title>Pervasive Adenine N6-methylation of Active Genes in Fungi.</title>
        <authorList>
            <consortium name="DOE Joint Genome Institute"/>
            <person name="Mondo S.J."/>
            <person name="Dannebaum R.O."/>
            <person name="Kuo R.C."/>
            <person name="Labutti K."/>
            <person name="Haridas S."/>
            <person name="Kuo A."/>
            <person name="Salamov A."/>
            <person name="Ahrendt S.R."/>
            <person name="Lipzen A."/>
            <person name="Sullivan W."/>
            <person name="Andreopoulos W.B."/>
            <person name="Clum A."/>
            <person name="Lindquist E."/>
            <person name="Daum C."/>
            <person name="Ramamoorthy G.K."/>
            <person name="Gryganskyi A."/>
            <person name="Culley D."/>
            <person name="Magnuson J.K."/>
            <person name="James T.Y."/>
            <person name="O'Malley M.A."/>
            <person name="Stajich J.E."/>
            <person name="Spatafora J.W."/>
            <person name="Visel A."/>
            <person name="Grigoriev I.V."/>
        </authorList>
    </citation>
    <scope>NUCLEOTIDE SEQUENCE [LARGE SCALE GENOMIC DNA]</scope>
    <source>
        <strain evidence="6 7">CBS 115471</strain>
    </source>
</reference>
<keyword evidence="4" id="KW-0812">Transmembrane</keyword>
<sequence>MAFLRLCFFAALNFAALSLQQSKDPLKDFCRRWGHQTAQVDGRLYIDGGLVAWNPLSNNPLNYTNSWLLFSDLNSSTTDIGMPQQYANLTKNSTVPSVSGGILWADEVNKCFYLFGGEFQNNPEGFSFWAYDTVLNQWNATKYSSNVKDINRASYGAGTQIDELGVGYYYGGWLNNHTSPDWKGPPMATSNLITWDMTDGTLNNNTGPDNVGRAEGSMVYLPASDGGLLVYFGGIEDPYRNGSFVGANMSTIHIFDVASSKWYTQKAGGTVPPARRQFCAGASWADDHSSYNIYLYGGFGTENVTGYDDAYMLSLPSFTWIKAWSAGNATNYPHGGCSANVISRDQMIIMGGWFTTSDTCDSPNGWGQHNMNLGFNGPSKTLWDKYDPKVARYFVPTPIISVVGGGPTGGATATKPSNWDNPDLSVYFTRVPSFSARAATRTIPSATGSPTSKPKSHTNVGAIAGGVIGGLVVLIAILSLILFCLHRRKKTNKSKEKANAQQPSPPPAELAATSPIVEMASPGAAKYMSMQQQPDMNHHPAFSDPNSLHSRSPSGNAEYQVPNSPYTAQYSSTTPTTAAPYPSPYGTYPPGALPYSDNSNAYDTPAYDDRHYSYPPPSAAYHQRQSSYPTPTSPHHPHLYDSSQPVTQTYYPPPPEPSHHSNSQSKSHQSYSDRMGSPEGTQYSGDTEFQTSKTNTPAHFYAQPTMSGGAGHSPGTYGGEGGSFRGSLDQRRPVRGRFVEVDHM</sequence>
<dbReference type="PANTHER" id="PTHR47435:SF4">
    <property type="entry name" value="KELCH REPEAT PROTEIN (AFU_ORTHOLOGUE AFUA_5G12780)"/>
    <property type="match status" value="1"/>
</dbReference>
<feature type="region of interest" description="Disordered" evidence="3">
    <location>
        <begin position="492"/>
        <end position="511"/>
    </location>
</feature>
<proteinExistence type="predicted"/>
<feature type="compositionally biased region" description="Gly residues" evidence="3">
    <location>
        <begin position="708"/>
        <end position="724"/>
    </location>
</feature>
<evidence type="ECO:0000313" key="6">
    <source>
        <dbReference type="EMBL" id="ORY10867.1"/>
    </source>
</evidence>
<dbReference type="InterPro" id="IPR015915">
    <property type="entry name" value="Kelch-typ_b-propeller"/>
</dbReference>
<evidence type="ECO:0000256" key="2">
    <source>
        <dbReference type="ARBA" id="ARBA00023004"/>
    </source>
</evidence>
<feature type="compositionally biased region" description="Polar residues" evidence="3">
    <location>
        <begin position="544"/>
        <end position="563"/>
    </location>
</feature>
<gene>
    <name evidence="6" type="ORF">BCR34DRAFT_601772</name>
</gene>
<feature type="transmembrane region" description="Helical" evidence="4">
    <location>
        <begin position="460"/>
        <end position="485"/>
    </location>
</feature>
<dbReference type="OrthoDB" id="10251809at2759"/>
<name>A0A1Y1ZLH0_9PLEO</name>
<keyword evidence="1" id="KW-0677">Repeat</keyword>
<evidence type="ECO:0000313" key="7">
    <source>
        <dbReference type="Proteomes" id="UP000193144"/>
    </source>
</evidence>
<feature type="region of interest" description="Disordered" evidence="3">
    <location>
        <begin position="534"/>
        <end position="744"/>
    </location>
</feature>
<accession>A0A1Y1ZLH0</accession>
<dbReference type="Gene3D" id="2.120.10.80">
    <property type="entry name" value="Kelch-type beta propeller"/>
    <property type="match status" value="1"/>
</dbReference>
<feature type="compositionally biased region" description="Basic and acidic residues" evidence="3">
    <location>
        <begin position="728"/>
        <end position="744"/>
    </location>
</feature>
<keyword evidence="4" id="KW-0472">Membrane</keyword>
<feature type="compositionally biased region" description="Low complexity" evidence="3">
    <location>
        <begin position="564"/>
        <end position="590"/>
    </location>
</feature>
<evidence type="ECO:0000256" key="3">
    <source>
        <dbReference type="SAM" id="MobiDB-lite"/>
    </source>
</evidence>
<evidence type="ECO:0000256" key="4">
    <source>
        <dbReference type="SAM" id="Phobius"/>
    </source>
</evidence>
<dbReference type="STRING" id="1231657.A0A1Y1ZLH0"/>
<evidence type="ECO:0000256" key="5">
    <source>
        <dbReference type="SAM" id="SignalP"/>
    </source>
</evidence>
<feature type="compositionally biased region" description="Low complexity" evidence="3">
    <location>
        <begin position="660"/>
        <end position="672"/>
    </location>
</feature>
<comment type="caution">
    <text evidence="6">The sequence shown here is derived from an EMBL/GenBank/DDBJ whole genome shotgun (WGS) entry which is preliminary data.</text>
</comment>
<dbReference type="SUPFAM" id="SSF50965">
    <property type="entry name" value="Galactose oxidase, central domain"/>
    <property type="match status" value="1"/>
</dbReference>
<dbReference type="PANTHER" id="PTHR47435">
    <property type="entry name" value="KELCH REPEAT PROTEIN (AFU_ORTHOLOGUE AFUA_5G12780)"/>
    <property type="match status" value="1"/>
</dbReference>
<organism evidence="6 7">
    <name type="scientific">Clohesyomyces aquaticus</name>
    <dbReference type="NCBI Taxonomy" id="1231657"/>
    <lineage>
        <taxon>Eukaryota</taxon>
        <taxon>Fungi</taxon>
        <taxon>Dikarya</taxon>
        <taxon>Ascomycota</taxon>
        <taxon>Pezizomycotina</taxon>
        <taxon>Dothideomycetes</taxon>
        <taxon>Pleosporomycetidae</taxon>
        <taxon>Pleosporales</taxon>
        <taxon>Lindgomycetaceae</taxon>
        <taxon>Clohesyomyces</taxon>
    </lineage>
</organism>
<feature type="signal peptide" evidence="5">
    <location>
        <begin position="1"/>
        <end position="18"/>
    </location>
</feature>
<dbReference type="InterPro" id="IPR011043">
    <property type="entry name" value="Gal_Oxase/kelch_b-propeller"/>
</dbReference>
<evidence type="ECO:0008006" key="8">
    <source>
        <dbReference type="Google" id="ProtNLM"/>
    </source>
</evidence>
<dbReference type="GO" id="GO:0019760">
    <property type="term" value="P:glucosinolate metabolic process"/>
    <property type="evidence" value="ECO:0007669"/>
    <property type="project" value="UniProtKB-ARBA"/>
</dbReference>
<dbReference type="EMBL" id="MCFA01000067">
    <property type="protein sequence ID" value="ORY10867.1"/>
    <property type="molecule type" value="Genomic_DNA"/>
</dbReference>
<dbReference type="AlphaFoldDB" id="A0A1Y1ZLH0"/>
<keyword evidence="4" id="KW-1133">Transmembrane helix</keyword>
<keyword evidence="2" id="KW-0408">Iron</keyword>
<feature type="chain" id="PRO_5012033614" description="Cell wall anchored protein" evidence="5">
    <location>
        <begin position="19"/>
        <end position="744"/>
    </location>
</feature>